<evidence type="ECO:0000313" key="2">
    <source>
        <dbReference type="Proteomes" id="UP001158049"/>
    </source>
</evidence>
<reference evidence="1 2" key="1">
    <citation type="submission" date="2017-05" db="EMBL/GenBank/DDBJ databases">
        <authorList>
            <person name="Varghese N."/>
            <person name="Submissions S."/>
        </authorList>
    </citation>
    <scope>NUCLEOTIDE SEQUENCE [LARGE SCALE GENOMIC DNA]</scope>
    <source>
        <strain evidence="1 2">DSM 26001</strain>
    </source>
</reference>
<sequence>MTTDSYINGRPAQVVYVGRAGACEAVSVKWTERRIEHFRVCDQEVSARNTVAPAWSDEPSTRLLLSSTIRNAVLYGEARQTDSNGYQYVARTLPAVSARCSNIEVIISYDGDLVDRALRDVCGKAGF</sequence>
<accession>A0ABY1QJE1</accession>
<dbReference type="EMBL" id="FXUL01000018">
    <property type="protein sequence ID" value="SMP72459.1"/>
    <property type="molecule type" value="Genomic_DNA"/>
</dbReference>
<dbReference type="Proteomes" id="UP001158049">
    <property type="component" value="Unassembled WGS sequence"/>
</dbReference>
<comment type="caution">
    <text evidence="1">The sequence shown here is derived from an EMBL/GenBank/DDBJ whole genome shotgun (WGS) entry which is preliminary data.</text>
</comment>
<organism evidence="1 2">
    <name type="scientific">Noviherbaspirillum suwonense</name>
    <dbReference type="NCBI Taxonomy" id="1224511"/>
    <lineage>
        <taxon>Bacteria</taxon>
        <taxon>Pseudomonadati</taxon>
        <taxon>Pseudomonadota</taxon>
        <taxon>Betaproteobacteria</taxon>
        <taxon>Burkholderiales</taxon>
        <taxon>Oxalobacteraceae</taxon>
        <taxon>Noviherbaspirillum</taxon>
    </lineage>
</organism>
<protein>
    <submittedName>
        <fullName evidence="1">Uncharacterized protein</fullName>
    </submittedName>
</protein>
<keyword evidence="2" id="KW-1185">Reference proteome</keyword>
<name>A0ABY1QJE1_9BURK</name>
<evidence type="ECO:0000313" key="1">
    <source>
        <dbReference type="EMBL" id="SMP72459.1"/>
    </source>
</evidence>
<gene>
    <name evidence="1" type="ORF">SAMN06295970_11833</name>
</gene>
<proteinExistence type="predicted"/>